<dbReference type="GO" id="GO:0007165">
    <property type="term" value="P:signal transduction"/>
    <property type="evidence" value="ECO:0007669"/>
    <property type="project" value="UniProtKB-KW"/>
</dbReference>
<organism evidence="15 16">
    <name type="scientific">Thermotoga petrophila (strain ATCC BAA-488 / DSM 13995 / JCM 10881 / RKU-1)</name>
    <dbReference type="NCBI Taxonomy" id="390874"/>
    <lineage>
        <taxon>Bacteria</taxon>
        <taxon>Thermotogati</taxon>
        <taxon>Thermotogota</taxon>
        <taxon>Thermotogae</taxon>
        <taxon>Thermotogales</taxon>
        <taxon>Thermotogaceae</taxon>
        <taxon>Thermotoga</taxon>
    </lineage>
</organism>
<evidence type="ECO:0000259" key="14">
    <source>
        <dbReference type="PROSITE" id="PS50885"/>
    </source>
</evidence>
<evidence type="ECO:0000256" key="12">
    <source>
        <dbReference type="SAM" id="Phobius"/>
    </source>
</evidence>
<dbReference type="PROSITE" id="PS50111">
    <property type="entry name" value="CHEMOTAXIS_TRANSDUC_2"/>
    <property type="match status" value="1"/>
</dbReference>
<dbReference type="CDD" id="cd06225">
    <property type="entry name" value="HAMP"/>
    <property type="match status" value="1"/>
</dbReference>
<dbReference type="AlphaFoldDB" id="A5IIL5"/>
<dbReference type="FunFam" id="1.10.287.950:FF:000003">
    <property type="entry name" value="Methyl-accepting chemotaxis protein"/>
    <property type="match status" value="1"/>
</dbReference>
<dbReference type="CDD" id="cd12912">
    <property type="entry name" value="PDC2_MCP_like"/>
    <property type="match status" value="1"/>
</dbReference>
<dbReference type="InterPro" id="IPR003660">
    <property type="entry name" value="HAMP_dom"/>
</dbReference>
<keyword evidence="2" id="KW-1003">Cell membrane</keyword>
<dbReference type="SMART" id="SM00304">
    <property type="entry name" value="HAMP"/>
    <property type="match status" value="1"/>
</dbReference>
<dbReference type="Proteomes" id="UP000006558">
    <property type="component" value="Chromosome"/>
</dbReference>
<feature type="transmembrane region" description="Helical" evidence="12">
    <location>
        <begin position="7"/>
        <end position="26"/>
    </location>
</feature>
<keyword evidence="6 12" id="KW-1133">Transmembrane helix</keyword>
<dbReference type="PROSITE" id="PS50885">
    <property type="entry name" value="HAMP"/>
    <property type="match status" value="1"/>
</dbReference>
<evidence type="ECO:0000256" key="3">
    <source>
        <dbReference type="ARBA" id="ARBA00022481"/>
    </source>
</evidence>
<keyword evidence="4" id="KW-0145">Chemotaxis</keyword>
<reference evidence="16" key="1">
    <citation type="submission" date="2007-05" db="EMBL/GenBank/DDBJ databases">
        <title>Complete sequence of Thermotoga petrophila RKU-1.</title>
        <authorList>
            <consortium name="US DOE Joint Genome Institute"/>
            <person name="Copeland A."/>
            <person name="Lucas S."/>
            <person name="Lapidus A."/>
            <person name="Barry K."/>
            <person name="Glavina del Rio T."/>
            <person name="Dalin E."/>
            <person name="Tice H."/>
            <person name="Pitluck S."/>
            <person name="Sims D."/>
            <person name="Brettin T."/>
            <person name="Bruce D."/>
            <person name="Detter J.C."/>
            <person name="Han C."/>
            <person name="Tapia R."/>
            <person name="Schmutz J."/>
            <person name="Larimer F."/>
            <person name="Land M."/>
            <person name="Hauser L."/>
            <person name="Kyrpides N."/>
            <person name="Mikhailova N."/>
            <person name="Nelson K."/>
            <person name="Gogarten J.P."/>
            <person name="Noll K."/>
            <person name="Richardson P."/>
        </authorList>
    </citation>
    <scope>NUCLEOTIDE SEQUENCE [LARGE SCALE GENOMIC DNA]</scope>
    <source>
        <strain evidence="16">ATCC BAA-488 / DSM 13995 / JCM 10881 / RKU-1</strain>
    </source>
</reference>
<keyword evidence="5 12" id="KW-0812">Transmembrane</keyword>
<evidence type="ECO:0000256" key="7">
    <source>
        <dbReference type="ARBA" id="ARBA00023136"/>
    </source>
</evidence>
<protein>
    <submittedName>
        <fullName evidence="15">Methyl-accepting chemotaxis sensory transducer</fullName>
    </submittedName>
</protein>
<proteinExistence type="inferred from homology"/>
<dbReference type="Pfam" id="PF00672">
    <property type="entry name" value="HAMP"/>
    <property type="match status" value="1"/>
</dbReference>
<evidence type="ECO:0000256" key="6">
    <source>
        <dbReference type="ARBA" id="ARBA00022989"/>
    </source>
</evidence>
<evidence type="ECO:0000313" key="15">
    <source>
        <dbReference type="EMBL" id="ABQ46038.1"/>
    </source>
</evidence>
<evidence type="ECO:0000256" key="4">
    <source>
        <dbReference type="ARBA" id="ARBA00022500"/>
    </source>
</evidence>
<dbReference type="CDD" id="cd11386">
    <property type="entry name" value="MCP_signal"/>
    <property type="match status" value="1"/>
</dbReference>
<dbReference type="GO" id="GO:0004888">
    <property type="term" value="F:transmembrane signaling receptor activity"/>
    <property type="evidence" value="ECO:0007669"/>
    <property type="project" value="TreeGrafter"/>
</dbReference>
<feature type="domain" description="Methyl-accepting transducer" evidence="13">
    <location>
        <begin position="375"/>
        <end position="611"/>
    </location>
</feature>
<feature type="domain" description="HAMP" evidence="14">
    <location>
        <begin position="304"/>
        <end position="356"/>
    </location>
</feature>
<dbReference type="InterPro" id="IPR051310">
    <property type="entry name" value="MCP_chemotaxis"/>
</dbReference>
<keyword evidence="7 12" id="KW-0472">Membrane</keyword>
<dbReference type="InterPro" id="IPR004089">
    <property type="entry name" value="MCPsignal_dom"/>
</dbReference>
<keyword evidence="8 11" id="KW-0807">Transducer</keyword>
<comment type="subcellular location">
    <subcellularLocation>
        <location evidence="1">Cell membrane</location>
        <topology evidence="1">Multi-pass membrane protein</topology>
    </subcellularLocation>
</comment>
<evidence type="ECO:0000256" key="10">
    <source>
        <dbReference type="ARBA" id="ARBA00058128"/>
    </source>
</evidence>
<dbReference type="Gene3D" id="1.10.287.950">
    <property type="entry name" value="Methyl-accepting chemotaxis protein"/>
    <property type="match status" value="1"/>
</dbReference>
<keyword evidence="3" id="KW-0488">Methylation</keyword>
<dbReference type="GO" id="GO:0006935">
    <property type="term" value="P:chemotaxis"/>
    <property type="evidence" value="ECO:0007669"/>
    <property type="project" value="UniProtKB-KW"/>
</dbReference>
<dbReference type="eggNOG" id="COG0840">
    <property type="taxonomic scope" value="Bacteria"/>
</dbReference>
<dbReference type="SMART" id="SM00283">
    <property type="entry name" value="MA"/>
    <property type="match status" value="1"/>
</dbReference>
<reference evidence="15 16" key="2">
    <citation type="journal article" date="2009" name="Proc. Natl. Acad. Sci. U.S.A.">
        <title>On the chimeric nature, thermophilic origin, and phylogenetic placement of the Thermotogales.</title>
        <authorList>
            <person name="Zhaxybayeva O."/>
            <person name="Swithers K.S."/>
            <person name="Lapierre P."/>
            <person name="Fournier G.P."/>
            <person name="Bickhart D.M."/>
            <person name="DeBoy R.T."/>
            <person name="Nelson K.E."/>
            <person name="Nesbo C.L."/>
            <person name="Doolittle W.F."/>
            <person name="Gogarten J.P."/>
            <person name="Noll K.M."/>
        </authorList>
    </citation>
    <scope>NUCLEOTIDE SEQUENCE [LARGE SCALE GENOMIC DNA]</scope>
    <source>
        <strain evidence="16">ATCC BAA-488 / DSM 13995 / JCM 10881 / RKU-1</strain>
    </source>
</reference>
<dbReference type="Pfam" id="PF00015">
    <property type="entry name" value="MCPsignal"/>
    <property type="match status" value="1"/>
</dbReference>
<comment type="similarity">
    <text evidence="9">Belongs to the methyl-accepting chemotaxis (MCP) protein family.</text>
</comment>
<dbReference type="RefSeq" id="WP_011942716.1">
    <property type="nucleotide sequence ID" value="NC_009486.1"/>
</dbReference>
<evidence type="ECO:0000313" key="16">
    <source>
        <dbReference type="Proteomes" id="UP000006558"/>
    </source>
</evidence>
<comment type="function">
    <text evidence="10">Chemotactic-signal transducers respond to changes in the concentration of attractants and repellents in the environment, transduce a signal from the outside to the inside of the cell, and facilitate sensory adaptation through the variation of the level of methylation.</text>
</comment>
<dbReference type="Gene3D" id="6.10.340.10">
    <property type="match status" value="1"/>
</dbReference>
<dbReference type="EMBL" id="CP000702">
    <property type="protein sequence ID" value="ABQ46038.1"/>
    <property type="molecule type" value="Genomic_DNA"/>
</dbReference>
<dbReference type="SUPFAM" id="SSF58104">
    <property type="entry name" value="Methyl-accepting chemotaxis protein (MCP) signaling domain"/>
    <property type="match status" value="1"/>
</dbReference>
<evidence type="ECO:0000259" key="13">
    <source>
        <dbReference type="PROSITE" id="PS50111"/>
    </source>
</evidence>
<dbReference type="PANTHER" id="PTHR43531">
    <property type="entry name" value="PROTEIN ICFG"/>
    <property type="match status" value="1"/>
</dbReference>
<gene>
    <name evidence="15" type="ordered locus">Tpet_0009</name>
</gene>
<dbReference type="HOGENOM" id="CLU_000445_107_19_0"/>
<feature type="transmembrane region" description="Helical" evidence="12">
    <location>
        <begin position="285"/>
        <end position="307"/>
    </location>
</feature>
<evidence type="ECO:0000256" key="1">
    <source>
        <dbReference type="ARBA" id="ARBA00004651"/>
    </source>
</evidence>
<name>A5IIL5_THEP1</name>
<accession>A5IIL5</accession>
<evidence type="ECO:0000256" key="2">
    <source>
        <dbReference type="ARBA" id="ARBA00022475"/>
    </source>
</evidence>
<dbReference type="Gene3D" id="3.30.450.20">
    <property type="entry name" value="PAS domain"/>
    <property type="match status" value="1"/>
</dbReference>
<dbReference type="GO" id="GO:0005886">
    <property type="term" value="C:plasma membrane"/>
    <property type="evidence" value="ECO:0007669"/>
    <property type="project" value="UniProtKB-SubCell"/>
</dbReference>
<dbReference type="KEGG" id="tpt:Tpet_0009"/>
<dbReference type="STRING" id="390874.Tpet_0009"/>
<dbReference type="PANTHER" id="PTHR43531:SF11">
    <property type="entry name" value="METHYL-ACCEPTING CHEMOTAXIS PROTEIN 3"/>
    <property type="match status" value="1"/>
</dbReference>
<evidence type="ECO:0000256" key="5">
    <source>
        <dbReference type="ARBA" id="ARBA00022692"/>
    </source>
</evidence>
<sequence>MTLRAKVFLVILVVLAGLLVSFYLIYQSVSGAVVETVKKNATVQIQVLSNYFAEKLNKYVERAVALTQSMEAQLLDTYSMASNMVKLVKEASNTLIAGITIEEMTGSGYIAKADGLEQIDSSSTIYQKYMDLVKNSQNPYLVTSDVFEGKPALVVLAPLGAFGAGTLGAVGYVIDLSQNKDFWHTVAEGGKLGESGYGLLVTSDGKVLIHKDMGNFMKDVKELGDFERAFEEAKKGGEKYVEYEYNGEKKYTVWEKVPGYDFYIFSTGYLDELLAEGRKATFGTIVTYVVFGGVIFAVLFVSMMPIVKRMREQVERVKRFGEGDLTVEFEAKGKDELTQIEESLKEAVLSLKEMIVSIIEASKELSGASEEIKVLSEESHKMSENLHEEAKKILDEANNMSSALTEVTSGVEEVAASAQNISKITQDLTERSEAVTKAAREGTERVEAVGGVINKLKGSAERQRDYLRELVDSAKTIGEIVDTISSIAEQTNLLALNAAIEAARAGEAGRGFAVVADEIRKLAEESQRATEDIAKMLSNLRTTIEHVENGSKEMFEGVDEIAVMGEEVTKRFREILGRIEEINSMIENTAATAQEQGAAAEEMASAMDNVTKIVEGVVESLNRMESLIENQTESAARVSEAAEKLSSLSEQLSTLVQKFKV</sequence>
<evidence type="ECO:0000256" key="8">
    <source>
        <dbReference type="ARBA" id="ARBA00023224"/>
    </source>
</evidence>
<evidence type="ECO:0000256" key="11">
    <source>
        <dbReference type="PROSITE-ProRule" id="PRU00284"/>
    </source>
</evidence>
<evidence type="ECO:0000256" key="9">
    <source>
        <dbReference type="ARBA" id="ARBA00029447"/>
    </source>
</evidence>